<evidence type="ECO:0000313" key="2">
    <source>
        <dbReference type="Proteomes" id="UP001458880"/>
    </source>
</evidence>
<gene>
    <name evidence="1" type="ORF">QE152_g17122</name>
</gene>
<dbReference type="AlphaFoldDB" id="A0AAW1L6I2"/>
<sequence length="93" mass="10773">MENSFTASVINNYSFIQFISAVHVPAIRDTSVLISRSSYYRTLHYKMWLKNLFVFLTYFDVEAVTLKLKECAGHCINLNVNGNKQDIIWTTSM</sequence>
<organism evidence="1 2">
    <name type="scientific">Popillia japonica</name>
    <name type="common">Japanese beetle</name>
    <dbReference type="NCBI Taxonomy" id="7064"/>
    <lineage>
        <taxon>Eukaryota</taxon>
        <taxon>Metazoa</taxon>
        <taxon>Ecdysozoa</taxon>
        <taxon>Arthropoda</taxon>
        <taxon>Hexapoda</taxon>
        <taxon>Insecta</taxon>
        <taxon>Pterygota</taxon>
        <taxon>Neoptera</taxon>
        <taxon>Endopterygota</taxon>
        <taxon>Coleoptera</taxon>
        <taxon>Polyphaga</taxon>
        <taxon>Scarabaeiformia</taxon>
        <taxon>Scarabaeidae</taxon>
        <taxon>Rutelinae</taxon>
        <taxon>Popillia</taxon>
    </lineage>
</organism>
<proteinExistence type="predicted"/>
<comment type="caution">
    <text evidence="1">The sequence shown here is derived from an EMBL/GenBank/DDBJ whole genome shotgun (WGS) entry which is preliminary data.</text>
</comment>
<evidence type="ECO:0000313" key="1">
    <source>
        <dbReference type="EMBL" id="KAK9728688.1"/>
    </source>
</evidence>
<keyword evidence="2" id="KW-1185">Reference proteome</keyword>
<protein>
    <submittedName>
        <fullName evidence="1">Uncharacterized protein</fullName>
    </submittedName>
</protein>
<name>A0AAW1L6I2_POPJA</name>
<dbReference type="Proteomes" id="UP001458880">
    <property type="component" value="Unassembled WGS sequence"/>
</dbReference>
<dbReference type="EMBL" id="JASPKY010000168">
    <property type="protein sequence ID" value="KAK9728688.1"/>
    <property type="molecule type" value="Genomic_DNA"/>
</dbReference>
<reference evidence="1 2" key="1">
    <citation type="journal article" date="2024" name="BMC Genomics">
        <title>De novo assembly and annotation of Popillia japonica's genome with initial clues to its potential as an invasive pest.</title>
        <authorList>
            <person name="Cucini C."/>
            <person name="Boschi S."/>
            <person name="Funari R."/>
            <person name="Cardaioli E."/>
            <person name="Iannotti N."/>
            <person name="Marturano G."/>
            <person name="Paoli F."/>
            <person name="Bruttini M."/>
            <person name="Carapelli A."/>
            <person name="Frati F."/>
            <person name="Nardi F."/>
        </authorList>
    </citation>
    <scope>NUCLEOTIDE SEQUENCE [LARGE SCALE GENOMIC DNA]</scope>
    <source>
        <strain evidence="1">DMR45628</strain>
    </source>
</reference>
<accession>A0AAW1L6I2</accession>